<evidence type="ECO:0000259" key="12">
    <source>
        <dbReference type="PROSITE" id="PS50113"/>
    </source>
</evidence>
<dbReference type="PANTHER" id="PTHR43047">
    <property type="entry name" value="TWO-COMPONENT HISTIDINE PROTEIN KINASE"/>
    <property type="match status" value="1"/>
</dbReference>
<keyword evidence="6" id="KW-0902">Two-component regulatory system</keyword>
<dbReference type="Pfam" id="PF13426">
    <property type="entry name" value="PAS_9"/>
    <property type="match status" value="1"/>
</dbReference>
<comment type="catalytic activity">
    <reaction evidence="1">
        <text>ATP + protein L-histidine = ADP + protein N-phospho-L-histidine.</text>
        <dbReference type="EC" id="2.7.13.3"/>
    </reaction>
</comment>
<feature type="domain" description="Histidine kinase" evidence="9">
    <location>
        <begin position="361"/>
        <end position="585"/>
    </location>
</feature>
<dbReference type="SMART" id="SM00448">
    <property type="entry name" value="REC"/>
    <property type="match status" value="1"/>
</dbReference>
<keyword evidence="8" id="KW-0812">Transmembrane</keyword>
<evidence type="ECO:0000259" key="10">
    <source>
        <dbReference type="PROSITE" id="PS50110"/>
    </source>
</evidence>
<keyword evidence="3 7" id="KW-0597">Phosphoprotein</keyword>
<evidence type="ECO:0000256" key="5">
    <source>
        <dbReference type="ARBA" id="ARBA00022777"/>
    </source>
</evidence>
<evidence type="ECO:0000313" key="13">
    <source>
        <dbReference type="EMBL" id="CUH62457.1"/>
    </source>
</evidence>
<dbReference type="InterPro" id="IPR004358">
    <property type="entry name" value="Sig_transdc_His_kin-like_C"/>
</dbReference>
<evidence type="ECO:0000256" key="7">
    <source>
        <dbReference type="PROSITE-ProRule" id="PRU00169"/>
    </source>
</evidence>
<proteinExistence type="predicted"/>
<dbReference type="SUPFAM" id="SSF52172">
    <property type="entry name" value="CheY-like"/>
    <property type="match status" value="1"/>
</dbReference>
<dbReference type="InterPro" id="IPR000700">
    <property type="entry name" value="PAS-assoc_C"/>
</dbReference>
<dbReference type="FunFam" id="3.30.565.10:FF:000010">
    <property type="entry name" value="Sensor histidine kinase RcsC"/>
    <property type="match status" value="1"/>
</dbReference>
<dbReference type="Gene3D" id="3.40.50.2300">
    <property type="match status" value="1"/>
</dbReference>
<evidence type="ECO:0000256" key="8">
    <source>
        <dbReference type="SAM" id="Phobius"/>
    </source>
</evidence>
<dbReference type="InterPro" id="IPR036890">
    <property type="entry name" value="HATPase_C_sf"/>
</dbReference>
<evidence type="ECO:0000256" key="4">
    <source>
        <dbReference type="ARBA" id="ARBA00022679"/>
    </source>
</evidence>
<dbReference type="SUPFAM" id="SSF47384">
    <property type="entry name" value="Homodimeric domain of signal transducing histidine kinase"/>
    <property type="match status" value="1"/>
</dbReference>
<dbReference type="CDD" id="cd16922">
    <property type="entry name" value="HATPase_EvgS-ArcB-TorS-like"/>
    <property type="match status" value="1"/>
</dbReference>
<dbReference type="GO" id="GO:0000155">
    <property type="term" value="F:phosphorelay sensor kinase activity"/>
    <property type="evidence" value="ECO:0007669"/>
    <property type="project" value="InterPro"/>
</dbReference>
<dbReference type="Pfam" id="PF02518">
    <property type="entry name" value="HATPase_c"/>
    <property type="match status" value="1"/>
</dbReference>
<organism evidence="13 14">
    <name type="scientific">Thalassovita gelatinovora</name>
    <name type="common">Thalassobius gelatinovorus</name>
    <dbReference type="NCBI Taxonomy" id="53501"/>
    <lineage>
        <taxon>Bacteria</taxon>
        <taxon>Pseudomonadati</taxon>
        <taxon>Pseudomonadota</taxon>
        <taxon>Alphaproteobacteria</taxon>
        <taxon>Rhodobacterales</taxon>
        <taxon>Roseobacteraceae</taxon>
        <taxon>Thalassovita</taxon>
    </lineage>
</organism>
<keyword evidence="14" id="KW-1185">Reference proteome</keyword>
<name>A0A0P1FT36_THAGE</name>
<dbReference type="AlphaFoldDB" id="A0A0P1FT36"/>
<feature type="modified residue" description="4-aspartylphosphate" evidence="7">
    <location>
        <position position="656"/>
    </location>
</feature>
<dbReference type="Gene3D" id="1.10.287.130">
    <property type="match status" value="1"/>
</dbReference>
<dbReference type="PANTHER" id="PTHR43047:SF64">
    <property type="entry name" value="HISTIDINE KINASE CONTAINING CHEY-HOMOLOGOUS RECEIVER DOMAIN AND PAS DOMAIN-RELATED"/>
    <property type="match status" value="1"/>
</dbReference>
<dbReference type="STRING" id="53501.SAMN04488043_10316"/>
<reference evidence="13 14" key="1">
    <citation type="submission" date="2015-09" db="EMBL/GenBank/DDBJ databases">
        <authorList>
            <consortium name="Swine Surveillance"/>
        </authorList>
    </citation>
    <scope>NUCLEOTIDE SEQUENCE [LARGE SCALE GENOMIC DNA]</scope>
    <source>
        <strain evidence="13 14">CECT 4357</strain>
    </source>
</reference>
<dbReference type="EMBL" id="CYSA01000003">
    <property type="protein sequence ID" value="CUH62457.1"/>
    <property type="molecule type" value="Genomic_DNA"/>
</dbReference>
<keyword evidence="8" id="KW-1133">Transmembrane helix</keyword>
<dbReference type="Pfam" id="PF00072">
    <property type="entry name" value="Response_reg"/>
    <property type="match status" value="1"/>
</dbReference>
<dbReference type="SUPFAM" id="SSF55785">
    <property type="entry name" value="PYP-like sensor domain (PAS domain)"/>
    <property type="match status" value="1"/>
</dbReference>
<dbReference type="InterPro" id="IPR011006">
    <property type="entry name" value="CheY-like_superfamily"/>
</dbReference>
<dbReference type="InterPro" id="IPR001789">
    <property type="entry name" value="Sig_transdc_resp-reg_receiver"/>
</dbReference>
<dbReference type="SMART" id="SM00388">
    <property type="entry name" value="HisKA"/>
    <property type="match status" value="1"/>
</dbReference>
<dbReference type="OrthoDB" id="9801651at2"/>
<feature type="transmembrane region" description="Helical" evidence="8">
    <location>
        <begin position="12"/>
        <end position="36"/>
    </location>
</feature>
<gene>
    <name evidence="13" type="primary">arcB</name>
    <name evidence="13" type="ORF">TG4357_00116</name>
</gene>
<dbReference type="PROSITE" id="PS50109">
    <property type="entry name" value="HIS_KIN"/>
    <property type="match status" value="1"/>
</dbReference>
<dbReference type="PRINTS" id="PR00344">
    <property type="entry name" value="BCTRLSENSOR"/>
</dbReference>
<evidence type="ECO:0000256" key="6">
    <source>
        <dbReference type="ARBA" id="ARBA00023012"/>
    </source>
</evidence>
<dbReference type="PROSITE" id="PS50112">
    <property type="entry name" value="PAS"/>
    <property type="match status" value="1"/>
</dbReference>
<dbReference type="SUPFAM" id="SSF55874">
    <property type="entry name" value="ATPase domain of HSP90 chaperone/DNA topoisomerase II/histidine kinase"/>
    <property type="match status" value="1"/>
</dbReference>
<dbReference type="Gene3D" id="1.20.120.160">
    <property type="entry name" value="HPT domain"/>
    <property type="match status" value="1"/>
</dbReference>
<dbReference type="InterPro" id="IPR003594">
    <property type="entry name" value="HATPase_dom"/>
</dbReference>
<feature type="domain" description="PAS" evidence="11">
    <location>
        <begin position="223"/>
        <end position="268"/>
    </location>
</feature>
<dbReference type="InterPro" id="IPR003661">
    <property type="entry name" value="HisK_dim/P_dom"/>
</dbReference>
<dbReference type="Gene3D" id="3.30.450.20">
    <property type="entry name" value="PAS domain"/>
    <property type="match status" value="1"/>
</dbReference>
<dbReference type="InterPro" id="IPR005467">
    <property type="entry name" value="His_kinase_dom"/>
</dbReference>
<dbReference type="PROSITE" id="PS50110">
    <property type="entry name" value="RESPONSE_REGULATORY"/>
    <property type="match status" value="1"/>
</dbReference>
<dbReference type="Gene3D" id="3.30.565.10">
    <property type="entry name" value="Histidine kinase-like ATPase, C-terminal domain"/>
    <property type="match status" value="1"/>
</dbReference>
<dbReference type="NCBIfam" id="TIGR00229">
    <property type="entry name" value="sensory_box"/>
    <property type="match status" value="1"/>
</dbReference>
<evidence type="ECO:0000259" key="11">
    <source>
        <dbReference type="PROSITE" id="PS50112"/>
    </source>
</evidence>
<evidence type="ECO:0000313" key="14">
    <source>
        <dbReference type="Proteomes" id="UP000051587"/>
    </source>
</evidence>
<accession>A0A0P1FT36</accession>
<dbReference type="EC" id="2.7.13.3" evidence="2"/>
<evidence type="ECO:0000259" key="9">
    <source>
        <dbReference type="PROSITE" id="PS50109"/>
    </source>
</evidence>
<dbReference type="PROSITE" id="PS50113">
    <property type="entry name" value="PAC"/>
    <property type="match status" value="1"/>
</dbReference>
<feature type="domain" description="PAC" evidence="12">
    <location>
        <begin position="293"/>
        <end position="343"/>
    </location>
</feature>
<protein>
    <recommendedName>
        <fullName evidence="2">histidine kinase</fullName>
        <ecNumber evidence="2">2.7.13.3</ecNumber>
    </recommendedName>
</protein>
<evidence type="ECO:0000256" key="3">
    <source>
        <dbReference type="ARBA" id="ARBA00022553"/>
    </source>
</evidence>
<evidence type="ECO:0000256" key="1">
    <source>
        <dbReference type="ARBA" id="ARBA00000085"/>
    </source>
</evidence>
<evidence type="ECO:0000256" key="2">
    <source>
        <dbReference type="ARBA" id="ARBA00012438"/>
    </source>
</evidence>
<dbReference type="InterPro" id="IPR036097">
    <property type="entry name" value="HisK_dim/P_sf"/>
</dbReference>
<dbReference type="SMART" id="SM00387">
    <property type="entry name" value="HATPase_c"/>
    <property type="match status" value="1"/>
</dbReference>
<dbReference type="CDD" id="cd00082">
    <property type="entry name" value="HisKA"/>
    <property type="match status" value="1"/>
</dbReference>
<dbReference type="Pfam" id="PF00512">
    <property type="entry name" value="HisKA"/>
    <property type="match status" value="1"/>
</dbReference>
<dbReference type="SUPFAM" id="SSF47226">
    <property type="entry name" value="Histidine-containing phosphotransfer domain, HPT domain"/>
    <property type="match status" value="1"/>
</dbReference>
<dbReference type="RefSeq" id="WP_058260930.1">
    <property type="nucleotide sequence ID" value="NZ_CP051181.1"/>
</dbReference>
<dbReference type="InterPro" id="IPR035965">
    <property type="entry name" value="PAS-like_dom_sf"/>
</dbReference>
<dbReference type="Proteomes" id="UP000051587">
    <property type="component" value="Unassembled WGS sequence"/>
</dbReference>
<sequence>MRGRQELRRKFRWIHIFLLCVAVSVTLVLSIQLWALSAQKIKDLRSSKTDNVVWTLGQLEVEFQQLELSLQNLVLTQGDPSAAAAEVRRRFDVYYSRVEILSDSPLYQMALVANDNVVTLQQFKKQNDRLAPLIDAPDDLLAENAARLYAEFNAVEKLVRQVSVRGNAVWAAQGEKARDEVGAIMFRLSIVTVILMASLGMLAVLLFRLNLQNAKSAREHKATSVRLSEVLGTTSDALVVTDGNGRIVEFNRVAEELLKTERGAALGQAFDRCLLNERGDFARLPFVSSGRISGLQLHLKSADGRVIPVEVSQGVAKIETAKFHVYFLRDITERKNAERALRQSRDRAQAGERVKSRFLAVMSHEMRTPLNGILGVVDLMRDGQNLTAREFDHYLDLLQNSGQTLLTHVNDVLDITQLEADDITLSEGRFDFDVLLERLIAPMQLVAARRGNQLLLEKPPESLGCFIGDEKRLHQVLLNLLGNAVKFTENGVITVTVNASRIKGQDTTELEVQISDTGVGVAEDEQTRIFDDFVRIEDQTREQREGTGLGLGIAKRIVTAMGGDIGVESIFGEGSVFWIRIALRPAKMAERLSPDEDDMAVPEKALSVLIVEDNPTNRFVLSELLTRDGHRVAEAVNGKDGVEIARQEPFDVILMDVSMPVMGGLEAARLIRMGGASCESRIVAVTAHVFDQDTTEFRDAGMDAAVSKPISRKSIRAVLTGEGRMDADRNDTALLDRIHLRQVMQSLGPQKGHKLIEDFCLEARDVLAGLDQTDWQTSGDIAIRLHRLAGTAALSGAKRFRTALNQMESSLQAGDRQDLSKWAPFLSSLWAETRAELKDFLADADSSDLSDRNNARL</sequence>
<keyword evidence="5" id="KW-0418">Kinase</keyword>
<dbReference type="InterPro" id="IPR036641">
    <property type="entry name" value="HPT_dom_sf"/>
</dbReference>
<feature type="domain" description="Response regulatory" evidence="10">
    <location>
        <begin position="607"/>
        <end position="723"/>
    </location>
</feature>
<dbReference type="InterPro" id="IPR000014">
    <property type="entry name" value="PAS"/>
</dbReference>
<keyword evidence="4 13" id="KW-0808">Transferase</keyword>
<keyword evidence="8" id="KW-0472">Membrane</keyword>
<dbReference type="CDD" id="cd17546">
    <property type="entry name" value="REC_hyHK_CKI1_RcsC-like"/>
    <property type="match status" value="1"/>
</dbReference>